<feature type="transmembrane region" description="Helical" evidence="7">
    <location>
        <begin position="229"/>
        <end position="252"/>
    </location>
</feature>
<gene>
    <name evidence="9" type="ORF">QBC33DRAFT_510327</name>
</gene>
<dbReference type="Gene3D" id="1.20.1250.20">
    <property type="entry name" value="MFS general substrate transporter like domains"/>
    <property type="match status" value="1"/>
</dbReference>
<comment type="caution">
    <text evidence="9">The sequence shown here is derived from an EMBL/GenBank/DDBJ whole genome shotgun (WGS) entry which is preliminary data.</text>
</comment>
<feature type="transmembrane region" description="Helical" evidence="7">
    <location>
        <begin position="297"/>
        <end position="315"/>
    </location>
</feature>
<dbReference type="Proteomes" id="UP001244011">
    <property type="component" value="Unassembled WGS sequence"/>
</dbReference>
<feature type="transmembrane region" description="Helical" evidence="7">
    <location>
        <begin position="205"/>
        <end position="223"/>
    </location>
</feature>
<evidence type="ECO:0000259" key="8">
    <source>
        <dbReference type="PROSITE" id="PS50850"/>
    </source>
</evidence>
<feature type="compositionally biased region" description="Low complexity" evidence="6">
    <location>
        <begin position="587"/>
        <end position="596"/>
    </location>
</feature>
<proteinExistence type="predicted"/>
<feature type="transmembrane region" description="Helical" evidence="7">
    <location>
        <begin position="264"/>
        <end position="291"/>
    </location>
</feature>
<evidence type="ECO:0000313" key="10">
    <source>
        <dbReference type="Proteomes" id="UP001244011"/>
    </source>
</evidence>
<feature type="transmembrane region" description="Helical" evidence="7">
    <location>
        <begin position="478"/>
        <end position="497"/>
    </location>
</feature>
<reference evidence="9" key="1">
    <citation type="submission" date="2023-06" db="EMBL/GenBank/DDBJ databases">
        <title>Genome-scale phylogeny and comparative genomics of the fungal order Sordariales.</title>
        <authorList>
            <consortium name="Lawrence Berkeley National Laboratory"/>
            <person name="Hensen N."/>
            <person name="Bonometti L."/>
            <person name="Westerberg I."/>
            <person name="Brannstrom I.O."/>
            <person name="Guillou S."/>
            <person name="Cros-Aarteil S."/>
            <person name="Calhoun S."/>
            <person name="Haridas S."/>
            <person name="Kuo A."/>
            <person name="Mondo S."/>
            <person name="Pangilinan J."/>
            <person name="Riley R."/>
            <person name="Labutti K."/>
            <person name="Andreopoulos B."/>
            <person name="Lipzen A."/>
            <person name="Chen C."/>
            <person name="Yanf M."/>
            <person name="Daum C."/>
            <person name="Ng V."/>
            <person name="Clum A."/>
            <person name="Steindorff A."/>
            <person name="Ohm R."/>
            <person name="Martin F."/>
            <person name="Silar P."/>
            <person name="Natvig D."/>
            <person name="Lalanne C."/>
            <person name="Gautier V."/>
            <person name="Ament-Velasquez S.L."/>
            <person name="Kruys A."/>
            <person name="Hutchinson M.I."/>
            <person name="Powell A.J."/>
            <person name="Barry K."/>
            <person name="Miller A.N."/>
            <person name="Grigoriev I.V."/>
            <person name="Debuchy R."/>
            <person name="Gladieux P."/>
            <person name="Thoren M.H."/>
            <person name="Johannesson H."/>
        </authorList>
    </citation>
    <scope>NUCLEOTIDE SEQUENCE</scope>
    <source>
        <strain evidence="9">8032-3</strain>
    </source>
</reference>
<evidence type="ECO:0000256" key="7">
    <source>
        <dbReference type="SAM" id="Phobius"/>
    </source>
</evidence>
<dbReference type="RefSeq" id="XP_060288681.1">
    <property type="nucleotide sequence ID" value="XM_060425762.1"/>
</dbReference>
<dbReference type="SUPFAM" id="SSF103473">
    <property type="entry name" value="MFS general substrate transporter"/>
    <property type="match status" value="1"/>
</dbReference>
<dbReference type="FunFam" id="1.20.1250.20:FF:000011">
    <property type="entry name" value="MFS multidrug transporter, putative"/>
    <property type="match status" value="1"/>
</dbReference>
<feature type="transmembrane region" description="Helical" evidence="7">
    <location>
        <begin position="450"/>
        <end position="472"/>
    </location>
</feature>
<dbReference type="AlphaFoldDB" id="A0AAJ0FRN8"/>
<feature type="region of interest" description="Disordered" evidence="6">
    <location>
        <begin position="587"/>
        <end position="629"/>
    </location>
</feature>
<dbReference type="InterPro" id="IPR011701">
    <property type="entry name" value="MFS"/>
</dbReference>
<feature type="transmembrane region" description="Helical" evidence="7">
    <location>
        <begin position="138"/>
        <end position="163"/>
    </location>
</feature>
<feature type="transmembrane region" description="Helical" evidence="7">
    <location>
        <begin position="544"/>
        <end position="566"/>
    </location>
</feature>
<feature type="region of interest" description="Disordered" evidence="6">
    <location>
        <begin position="1"/>
        <end position="108"/>
    </location>
</feature>
<dbReference type="GeneID" id="85308949"/>
<feature type="transmembrane region" description="Helical" evidence="7">
    <location>
        <begin position="365"/>
        <end position="390"/>
    </location>
</feature>
<feature type="transmembrane region" description="Helical" evidence="7">
    <location>
        <begin position="410"/>
        <end position="429"/>
    </location>
</feature>
<dbReference type="PANTHER" id="PTHR23502">
    <property type="entry name" value="MAJOR FACILITATOR SUPERFAMILY"/>
    <property type="match status" value="1"/>
</dbReference>
<evidence type="ECO:0000256" key="3">
    <source>
        <dbReference type="ARBA" id="ARBA00022692"/>
    </source>
</evidence>
<keyword evidence="2" id="KW-0813">Transport</keyword>
<keyword evidence="4 7" id="KW-1133">Transmembrane helix</keyword>
<sequence length="629" mass="68565">MAFDEIDRELSAAERAASPRMFGGRAEDEVERVLTASSISSSGGDTVSRRPTHMSRVPTQNDLERHPTALSRIQTARSQHSNTVGRDPRSRRLSKPLPAFGAGKPYPPPLPAQEGYVVEFDGPDDPLHAQNWPMRKKLVTAAMLGYTTMTAAFGSSIFSAATPVVAREYGVSSEVAVLGVSLYVLGFATGPTFWAPLSELKGRRLPLVISMFGFSIFNVGVATGKDLQTILICRFFAGFFGACPLAVVAAVFSDMFDNRTRGIAITLFSMAVFTGPLLAPFVGGFIVYSYLGWRWTEYLVAIMGFFAFGLDLLFLKETYPPVILVSKAAELRRRTLNWGIHAKQEEIEVDFKELITKNFSRPMRLLFFEPIVTLLSIYMAFVYGILYLFLTAYPLVFIGVHGFNAGQSGLTFFGMIAGQLIAGGVVLLQQPWYQRKLEANNGVPVPEWRLPSVIAGGVAFTGGIFWFGWSGYRADVHWIVPTLSGLLTGFGLMSIFLQSLNYLVDSYLMFAASAIAGNTFLRSLAGAGFPLFATYMFNGMGIQWASTLLGCVAAALIPIPVIFYLYGHKIRQRSSFAPTAPPAMDAMAAADEQAGADGEKRESTQQQQNDEAALGTVTKKDQQAAGNGV</sequence>
<organism evidence="9 10">
    <name type="scientific">Phialemonium atrogriseum</name>
    <dbReference type="NCBI Taxonomy" id="1093897"/>
    <lineage>
        <taxon>Eukaryota</taxon>
        <taxon>Fungi</taxon>
        <taxon>Dikarya</taxon>
        <taxon>Ascomycota</taxon>
        <taxon>Pezizomycotina</taxon>
        <taxon>Sordariomycetes</taxon>
        <taxon>Sordariomycetidae</taxon>
        <taxon>Cephalothecales</taxon>
        <taxon>Cephalothecaceae</taxon>
        <taxon>Phialemonium</taxon>
    </lineage>
</organism>
<dbReference type="GO" id="GO:0005886">
    <property type="term" value="C:plasma membrane"/>
    <property type="evidence" value="ECO:0007669"/>
    <property type="project" value="TreeGrafter"/>
</dbReference>
<name>A0AAJ0FRN8_9PEZI</name>
<comment type="subcellular location">
    <subcellularLocation>
        <location evidence="1">Membrane</location>
        <topology evidence="1">Multi-pass membrane protein</topology>
    </subcellularLocation>
</comment>
<feature type="domain" description="Major facilitator superfamily (MFS) profile" evidence="8">
    <location>
        <begin position="140"/>
        <end position="570"/>
    </location>
</feature>
<evidence type="ECO:0000256" key="6">
    <source>
        <dbReference type="SAM" id="MobiDB-lite"/>
    </source>
</evidence>
<feature type="transmembrane region" description="Helical" evidence="7">
    <location>
        <begin position="509"/>
        <end position="532"/>
    </location>
</feature>
<dbReference type="InterPro" id="IPR036259">
    <property type="entry name" value="MFS_trans_sf"/>
</dbReference>
<feature type="transmembrane region" description="Helical" evidence="7">
    <location>
        <begin position="175"/>
        <end position="193"/>
    </location>
</feature>
<dbReference type="GO" id="GO:0022857">
    <property type="term" value="F:transmembrane transporter activity"/>
    <property type="evidence" value="ECO:0007669"/>
    <property type="project" value="InterPro"/>
</dbReference>
<dbReference type="PANTHER" id="PTHR23502:SF31">
    <property type="entry name" value="POLYAMINE TRANSPORTER 1"/>
    <property type="match status" value="1"/>
</dbReference>
<dbReference type="InterPro" id="IPR020846">
    <property type="entry name" value="MFS_dom"/>
</dbReference>
<dbReference type="Pfam" id="PF07690">
    <property type="entry name" value="MFS_1"/>
    <property type="match status" value="1"/>
</dbReference>
<evidence type="ECO:0000256" key="1">
    <source>
        <dbReference type="ARBA" id="ARBA00004141"/>
    </source>
</evidence>
<evidence type="ECO:0000256" key="5">
    <source>
        <dbReference type="ARBA" id="ARBA00023136"/>
    </source>
</evidence>
<evidence type="ECO:0000256" key="2">
    <source>
        <dbReference type="ARBA" id="ARBA00022448"/>
    </source>
</evidence>
<dbReference type="CDD" id="cd17323">
    <property type="entry name" value="MFS_Tpo1_MDR_like"/>
    <property type="match status" value="1"/>
</dbReference>
<keyword evidence="5 7" id="KW-0472">Membrane</keyword>
<dbReference type="EMBL" id="MU838997">
    <property type="protein sequence ID" value="KAK1772468.1"/>
    <property type="molecule type" value="Genomic_DNA"/>
</dbReference>
<protein>
    <submittedName>
        <fullName evidence="9">Major facilitator superfamily transporter</fullName>
    </submittedName>
</protein>
<dbReference type="PROSITE" id="PS50850">
    <property type="entry name" value="MFS"/>
    <property type="match status" value="1"/>
</dbReference>
<feature type="compositionally biased region" description="Polar residues" evidence="6">
    <location>
        <begin position="71"/>
        <end position="84"/>
    </location>
</feature>
<keyword evidence="10" id="KW-1185">Reference proteome</keyword>
<evidence type="ECO:0000313" key="9">
    <source>
        <dbReference type="EMBL" id="KAK1772468.1"/>
    </source>
</evidence>
<keyword evidence="3 7" id="KW-0812">Transmembrane</keyword>
<evidence type="ECO:0000256" key="4">
    <source>
        <dbReference type="ARBA" id="ARBA00022989"/>
    </source>
</evidence>
<accession>A0AAJ0FRN8</accession>